<gene>
    <name evidence="2" type="ORF">IWQ62_004775</name>
</gene>
<evidence type="ECO:0000313" key="2">
    <source>
        <dbReference type="EMBL" id="KAJ1959027.1"/>
    </source>
</evidence>
<reference evidence="2" key="1">
    <citation type="submission" date="2022-07" db="EMBL/GenBank/DDBJ databases">
        <title>Phylogenomic reconstructions and comparative analyses of Kickxellomycotina fungi.</title>
        <authorList>
            <person name="Reynolds N.K."/>
            <person name="Stajich J.E."/>
            <person name="Barry K."/>
            <person name="Grigoriev I.V."/>
            <person name="Crous P."/>
            <person name="Smith M.E."/>
        </authorList>
    </citation>
    <scope>NUCLEOTIDE SEQUENCE</scope>
    <source>
        <strain evidence="2">RSA 1196</strain>
    </source>
</reference>
<comment type="caution">
    <text evidence="2">The sequence shown here is derived from an EMBL/GenBank/DDBJ whole genome shotgun (WGS) entry which is preliminary data.</text>
</comment>
<feature type="non-terminal residue" evidence="2">
    <location>
        <position position="139"/>
    </location>
</feature>
<sequence length="139" mass="15728">IHSSEPNCCLDDEPESSSVPGSQVQIGHHHSHAKHAFLDSTTRAESKDTNCIKEQQSGLYRQMHRFLVQQYTLSDFALPQPKKSRGKSVRELLDEYNRNGNSKIKEEVERIMEGPVHEGLGGEIPASILSLEHMEYMLN</sequence>
<dbReference type="Proteomes" id="UP001150925">
    <property type="component" value="Unassembled WGS sequence"/>
</dbReference>
<evidence type="ECO:0000313" key="3">
    <source>
        <dbReference type="Proteomes" id="UP001150925"/>
    </source>
</evidence>
<keyword evidence="3" id="KW-1185">Reference proteome</keyword>
<dbReference type="AlphaFoldDB" id="A0A9W8ARQ1"/>
<accession>A0A9W8ARQ1</accession>
<dbReference type="EMBL" id="JANBPY010001700">
    <property type="protein sequence ID" value="KAJ1959027.1"/>
    <property type="molecule type" value="Genomic_DNA"/>
</dbReference>
<protein>
    <submittedName>
        <fullName evidence="2">Uncharacterized protein</fullName>
    </submittedName>
</protein>
<organism evidence="2 3">
    <name type="scientific">Dispira parvispora</name>
    <dbReference type="NCBI Taxonomy" id="1520584"/>
    <lineage>
        <taxon>Eukaryota</taxon>
        <taxon>Fungi</taxon>
        <taxon>Fungi incertae sedis</taxon>
        <taxon>Zoopagomycota</taxon>
        <taxon>Kickxellomycotina</taxon>
        <taxon>Dimargaritomycetes</taxon>
        <taxon>Dimargaritales</taxon>
        <taxon>Dimargaritaceae</taxon>
        <taxon>Dispira</taxon>
    </lineage>
</organism>
<feature type="region of interest" description="Disordered" evidence="1">
    <location>
        <begin position="1"/>
        <end position="34"/>
    </location>
</feature>
<feature type="compositionally biased region" description="Polar residues" evidence="1">
    <location>
        <begin position="16"/>
        <end position="25"/>
    </location>
</feature>
<evidence type="ECO:0000256" key="1">
    <source>
        <dbReference type="SAM" id="MobiDB-lite"/>
    </source>
</evidence>
<feature type="non-terminal residue" evidence="2">
    <location>
        <position position="1"/>
    </location>
</feature>
<proteinExistence type="predicted"/>
<name>A0A9W8ARQ1_9FUNG</name>